<organism evidence="5 6">
    <name type="scientific">Cirrhinus molitorella</name>
    <name type="common">mud carp</name>
    <dbReference type="NCBI Taxonomy" id="172907"/>
    <lineage>
        <taxon>Eukaryota</taxon>
        <taxon>Metazoa</taxon>
        <taxon>Chordata</taxon>
        <taxon>Craniata</taxon>
        <taxon>Vertebrata</taxon>
        <taxon>Euteleostomi</taxon>
        <taxon>Actinopterygii</taxon>
        <taxon>Neopterygii</taxon>
        <taxon>Teleostei</taxon>
        <taxon>Ostariophysi</taxon>
        <taxon>Cypriniformes</taxon>
        <taxon>Cyprinidae</taxon>
        <taxon>Labeoninae</taxon>
        <taxon>Labeonini</taxon>
        <taxon>Cirrhinus</taxon>
    </lineage>
</organism>
<evidence type="ECO:0000259" key="4">
    <source>
        <dbReference type="PROSITE" id="PS51304"/>
    </source>
</evidence>
<dbReference type="Proteomes" id="UP001558613">
    <property type="component" value="Unassembled WGS sequence"/>
</dbReference>
<gene>
    <name evidence="5" type="ORF">QQF64_024049</name>
</gene>
<evidence type="ECO:0000313" key="5">
    <source>
        <dbReference type="EMBL" id="KAL1277376.1"/>
    </source>
</evidence>
<dbReference type="InterPro" id="IPR001079">
    <property type="entry name" value="Galectin_CRD"/>
</dbReference>
<accession>A0ABR3NK58</accession>
<keyword evidence="6" id="KW-1185">Reference proteome</keyword>
<dbReference type="InterPro" id="IPR044156">
    <property type="entry name" value="Galectin-like"/>
</dbReference>
<evidence type="ECO:0000313" key="6">
    <source>
        <dbReference type="Proteomes" id="UP001558613"/>
    </source>
</evidence>
<name>A0ABR3NK58_9TELE</name>
<dbReference type="SUPFAM" id="SSF49899">
    <property type="entry name" value="Concanavalin A-like lectins/glucanases"/>
    <property type="match status" value="1"/>
</dbReference>
<sequence>MVLNQQPPILNPSIPFYSTIQGGLLEGMTITVCGQVLPNADRFHVDLQYGSDIALHFNPRYQEGSEHVVHNTLQNNIWGDEENVPKTPFPRSNLFALQILITLSSYKISTNGEPFSEFKHRMNFSDVDSICIGGMVEVSSVAFQYPLPKIAATHRSWRRRRSPEWSEHQDYGRYYERSRLPDEFITFDRPKRKCDKRLRNKWKAISCICTESLVTDN</sequence>
<proteinExistence type="predicted"/>
<comment type="caution">
    <text evidence="5">The sequence shown here is derived from an EMBL/GenBank/DDBJ whole genome shotgun (WGS) entry which is preliminary data.</text>
</comment>
<dbReference type="CDD" id="cd00070">
    <property type="entry name" value="GLECT"/>
    <property type="match status" value="1"/>
</dbReference>
<keyword evidence="1 3" id="KW-0430">Lectin</keyword>
<dbReference type="PANTHER" id="PTHR11346:SF32">
    <property type="entry name" value="GALECTIN-4"/>
    <property type="match status" value="1"/>
</dbReference>
<dbReference type="Pfam" id="PF00337">
    <property type="entry name" value="Gal-bind_lectin"/>
    <property type="match status" value="1"/>
</dbReference>
<keyword evidence="2" id="KW-0677">Repeat</keyword>
<evidence type="ECO:0000256" key="3">
    <source>
        <dbReference type="RuleBase" id="RU102079"/>
    </source>
</evidence>
<feature type="domain" description="Galectin" evidence="4">
    <location>
        <begin position="16"/>
        <end position="144"/>
    </location>
</feature>
<dbReference type="SMART" id="SM00908">
    <property type="entry name" value="Gal-bind_lectin"/>
    <property type="match status" value="1"/>
</dbReference>
<dbReference type="InterPro" id="IPR013320">
    <property type="entry name" value="ConA-like_dom_sf"/>
</dbReference>
<dbReference type="EMBL" id="JAYMGO010000003">
    <property type="protein sequence ID" value="KAL1277376.1"/>
    <property type="molecule type" value="Genomic_DNA"/>
</dbReference>
<evidence type="ECO:0000256" key="1">
    <source>
        <dbReference type="ARBA" id="ARBA00022734"/>
    </source>
</evidence>
<dbReference type="PROSITE" id="PS51304">
    <property type="entry name" value="GALECTIN"/>
    <property type="match status" value="1"/>
</dbReference>
<protein>
    <recommendedName>
        <fullName evidence="3">Galectin</fullName>
    </recommendedName>
</protein>
<dbReference type="SMART" id="SM00276">
    <property type="entry name" value="GLECT"/>
    <property type="match status" value="1"/>
</dbReference>
<dbReference type="Gene3D" id="2.60.120.200">
    <property type="match status" value="1"/>
</dbReference>
<evidence type="ECO:0000256" key="2">
    <source>
        <dbReference type="ARBA" id="ARBA00022737"/>
    </source>
</evidence>
<reference evidence="5 6" key="1">
    <citation type="submission" date="2023-09" db="EMBL/GenBank/DDBJ databases">
        <authorList>
            <person name="Wang M."/>
        </authorList>
    </citation>
    <scope>NUCLEOTIDE SEQUENCE [LARGE SCALE GENOMIC DNA]</scope>
    <source>
        <strain evidence="5">GT-2023</strain>
        <tissue evidence="5">Liver</tissue>
    </source>
</reference>
<dbReference type="PANTHER" id="PTHR11346">
    <property type="entry name" value="GALECTIN"/>
    <property type="match status" value="1"/>
</dbReference>